<sequence>MAARKTIWIITTKTLKGTFHT</sequence>
<protein>
    <recommendedName>
        <fullName evidence="1">NERD domain-containing protein</fullName>
    </recommendedName>
</protein>
<reference evidence="2" key="2">
    <citation type="journal article" date="2015" name="Data Brief">
        <title>Shoot transcriptome of the giant reed, Arundo donax.</title>
        <authorList>
            <person name="Barrero R.A."/>
            <person name="Guerrero F.D."/>
            <person name="Moolhuijzen P."/>
            <person name="Goolsby J.A."/>
            <person name="Tidwell J."/>
            <person name="Bellgard S.E."/>
            <person name="Bellgard M.I."/>
        </authorList>
    </citation>
    <scope>NUCLEOTIDE SEQUENCE</scope>
    <source>
        <tissue evidence="2">Shoot tissue taken approximately 20 cm above the soil surface</tissue>
    </source>
</reference>
<reference evidence="2" key="1">
    <citation type="submission" date="2014-09" db="EMBL/GenBank/DDBJ databases">
        <authorList>
            <person name="Magalhaes I.L.F."/>
            <person name="Oliveira U."/>
            <person name="Santos F.R."/>
            <person name="Vidigal T.H.D.A."/>
            <person name="Brescovit A.D."/>
            <person name="Santos A.J."/>
        </authorList>
    </citation>
    <scope>NUCLEOTIDE SEQUENCE</scope>
    <source>
        <tissue evidence="2">Shoot tissue taken approximately 20 cm above the soil surface</tissue>
    </source>
</reference>
<dbReference type="AlphaFoldDB" id="A0A0A9H897"/>
<proteinExistence type="predicted"/>
<accession>A0A0A9H897</accession>
<feature type="domain" description="NERD" evidence="1">
    <location>
        <begin position="1"/>
        <end position="21"/>
    </location>
</feature>
<dbReference type="EMBL" id="GBRH01168808">
    <property type="protein sequence ID" value="JAE29088.1"/>
    <property type="molecule type" value="Transcribed_RNA"/>
</dbReference>
<name>A0A0A9H897_ARUDO</name>
<organism evidence="2">
    <name type="scientific">Arundo donax</name>
    <name type="common">Giant reed</name>
    <name type="synonym">Donax arundinaceus</name>
    <dbReference type="NCBI Taxonomy" id="35708"/>
    <lineage>
        <taxon>Eukaryota</taxon>
        <taxon>Viridiplantae</taxon>
        <taxon>Streptophyta</taxon>
        <taxon>Embryophyta</taxon>
        <taxon>Tracheophyta</taxon>
        <taxon>Spermatophyta</taxon>
        <taxon>Magnoliopsida</taxon>
        <taxon>Liliopsida</taxon>
        <taxon>Poales</taxon>
        <taxon>Poaceae</taxon>
        <taxon>PACMAD clade</taxon>
        <taxon>Arundinoideae</taxon>
        <taxon>Arundineae</taxon>
        <taxon>Arundo</taxon>
    </lineage>
</organism>
<evidence type="ECO:0000313" key="2">
    <source>
        <dbReference type="EMBL" id="JAE29088.1"/>
    </source>
</evidence>
<dbReference type="PROSITE" id="PS50965">
    <property type="entry name" value="NERD"/>
    <property type="match status" value="1"/>
</dbReference>
<dbReference type="InterPro" id="IPR011528">
    <property type="entry name" value="NERD"/>
</dbReference>
<evidence type="ECO:0000259" key="1">
    <source>
        <dbReference type="PROSITE" id="PS50965"/>
    </source>
</evidence>